<name>A0ABV6HGC7_9SPHI</name>
<dbReference type="Proteomes" id="UP001589774">
    <property type="component" value="Unassembled WGS sequence"/>
</dbReference>
<comment type="caution">
    <text evidence="1">The sequence shown here is derived from an EMBL/GenBank/DDBJ whole genome shotgun (WGS) entry which is preliminary data.</text>
</comment>
<proteinExistence type="predicted"/>
<organism evidence="1 2">
    <name type="scientific">Olivibacter oleidegradans</name>
    <dbReference type="NCBI Taxonomy" id="760123"/>
    <lineage>
        <taxon>Bacteria</taxon>
        <taxon>Pseudomonadati</taxon>
        <taxon>Bacteroidota</taxon>
        <taxon>Sphingobacteriia</taxon>
        <taxon>Sphingobacteriales</taxon>
        <taxon>Sphingobacteriaceae</taxon>
        <taxon>Olivibacter</taxon>
    </lineage>
</organism>
<sequence>MRTYPIAKILMVTAICLLLLKKNALSQTVTTLAPGDHKSIVINMNGSNDYTRGVILLHEMYNGVNLANNYAIGTLTARRGTAASVNRIAVAELNTSSAYQSTAAALTSQTDGAVWKLKTCIYSGKKYLAVDVPYAAPRFESYKFSGWTISSGENMLYVAYETNGQAVNQSLISNLADYEGTMHSTQFLRTSNFMGNVGIGTTNPQAKLAVNGNILAKEIKVKTDISVPDYVFEPDYKMRSLSEIENYVKEHKHLPEIPSAKEIGEEGLDLAAMNLALLKKVEEQTLHLIEQQKKIDVLLSRQETLRREVNALKSILIK</sequence>
<protein>
    <recommendedName>
        <fullName evidence="3">Chaperone of endosialidase</fullName>
    </recommendedName>
</protein>
<evidence type="ECO:0000313" key="2">
    <source>
        <dbReference type="Proteomes" id="UP001589774"/>
    </source>
</evidence>
<dbReference type="RefSeq" id="WP_377476877.1">
    <property type="nucleotide sequence ID" value="NZ_JBHLWO010000001.1"/>
</dbReference>
<accession>A0ABV6HGC7</accession>
<reference evidence="1 2" key="1">
    <citation type="submission" date="2024-09" db="EMBL/GenBank/DDBJ databases">
        <authorList>
            <person name="Sun Q."/>
            <person name="Mori K."/>
        </authorList>
    </citation>
    <scope>NUCLEOTIDE SEQUENCE [LARGE SCALE GENOMIC DNA]</scope>
    <source>
        <strain evidence="1 2">CCM 7765</strain>
    </source>
</reference>
<gene>
    <name evidence="1" type="ORF">ACFFI0_06495</name>
</gene>
<dbReference type="EMBL" id="JBHLWO010000001">
    <property type="protein sequence ID" value="MFC0317949.1"/>
    <property type="molecule type" value="Genomic_DNA"/>
</dbReference>
<evidence type="ECO:0000313" key="1">
    <source>
        <dbReference type="EMBL" id="MFC0317949.1"/>
    </source>
</evidence>
<keyword evidence="2" id="KW-1185">Reference proteome</keyword>
<evidence type="ECO:0008006" key="3">
    <source>
        <dbReference type="Google" id="ProtNLM"/>
    </source>
</evidence>